<evidence type="ECO:0000256" key="1">
    <source>
        <dbReference type="SAM" id="MobiDB-lite"/>
    </source>
</evidence>
<feature type="non-terminal residue" evidence="3">
    <location>
        <position position="271"/>
    </location>
</feature>
<dbReference type="Proteomes" id="UP001182556">
    <property type="component" value="Unassembled WGS sequence"/>
</dbReference>
<evidence type="ECO:0000259" key="2">
    <source>
        <dbReference type="Pfam" id="PF05018"/>
    </source>
</evidence>
<proteinExistence type="predicted"/>
<gene>
    <name evidence="3" type="ORF">DB88DRAFT_442547</name>
</gene>
<accession>A0AAD9FMF5</accession>
<evidence type="ECO:0000313" key="3">
    <source>
        <dbReference type="EMBL" id="KAK1921929.1"/>
    </source>
</evidence>
<sequence>LTLLSSTSQPALSPLWTQHRDPRHPQHSCIEVLPDTEASSSRIPRTADKGCIAHNVVHLSSRALSRTYIQAGGLDSGSRHTRDEDAALGISLSWVGMHLRPLGRRPFTIEIGIVDARGVPGVIRLSSFKHEPSIHTHRDVPLVHLPLTVPRRSPSTLTPWLHLSFNLQSLIPLFNTLALRQRAAEEGSSAGDRKKRKVAAARVPTGRLGSVSHVRVYANCRVRRVWFVSRFPSLARRPVLTVEAEDGERSLESLGRAGREEWGLYAAEAVC</sequence>
<comment type="caution">
    <text evidence="3">The sequence shown here is derived from an EMBL/GenBank/DDBJ whole genome shotgun (WGS) entry which is preliminary data.</text>
</comment>
<dbReference type="InterPro" id="IPR040441">
    <property type="entry name" value="CFA20/CFAP20DC"/>
</dbReference>
<dbReference type="InterPro" id="IPR007714">
    <property type="entry name" value="CFA20_dom"/>
</dbReference>
<dbReference type="PANTHER" id="PTHR12458">
    <property type="entry name" value="ORF PROTEIN"/>
    <property type="match status" value="1"/>
</dbReference>
<name>A0AAD9FMF5_PAPLA</name>
<dbReference type="EMBL" id="JAODAN010000009">
    <property type="protein sequence ID" value="KAK1921929.1"/>
    <property type="molecule type" value="Genomic_DNA"/>
</dbReference>
<feature type="region of interest" description="Disordered" evidence="1">
    <location>
        <begin position="1"/>
        <end position="26"/>
    </location>
</feature>
<keyword evidence="4" id="KW-1185">Reference proteome</keyword>
<dbReference type="AlphaFoldDB" id="A0AAD9FMF5"/>
<feature type="compositionally biased region" description="Polar residues" evidence="1">
    <location>
        <begin position="1"/>
        <end position="11"/>
    </location>
</feature>
<evidence type="ECO:0000313" key="4">
    <source>
        <dbReference type="Proteomes" id="UP001182556"/>
    </source>
</evidence>
<dbReference type="Pfam" id="PF05018">
    <property type="entry name" value="CFA20_dom"/>
    <property type="match status" value="1"/>
</dbReference>
<organism evidence="3 4">
    <name type="scientific">Papiliotrema laurentii</name>
    <name type="common">Cryptococcus laurentii</name>
    <dbReference type="NCBI Taxonomy" id="5418"/>
    <lineage>
        <taxon>Eukaryota</taxon>
        <taxon>Fungi</taxon>
        <taxon>Dikarya</taxon>
        <taxon>Basidiomycota</taxon>
        <taxon>Agaricomycotina</taxon>
        <taxon>Tremellomycetes</taxon>
        <taxon>Tremellales</taxon>
        <taxon>Rhynchogastremaceae</taxon>
        <taxon>Papiliotrema</taxon>
    </lineage>
</organism>
<protein>
    <recommendedName>
        <fullName evidence="2">CFA20 domain-containing protein</fullName>
    </recommendedName>
</protein>
<feature type="domain" description="CFA20" evidence="2">
    <location>
        <begin position="37"/>
        <end position="171"/>
    </location>
</feature>
<reference evidence="3" key="1">
    <citation type="submission" date="2023-02" db="EMBL/GenBank/DDBJ databases">
        <title>Identification and recombinant expression of a fungal hydrolase from Papiliotrema laurentii that hydrolyzes apple cutin and clears colloidal polyester polyurethane.</title>
        <authorList>
            <consortium name="DOE Joint Genome Institute"/>
            <person name="Roman V.A."/>
            <person name="Bojanowski C."/>
            <person name="Crable B.R."/>
            <person name="Wagner D.N."/>
            <person name="Hung C.S."/>
            <person name="Nadeau L.J."/>
            <person name="Schratz L."/>
            <person name="Haridas S."/>
            <person name="Pangilinan J."/>
            <person name="Lipzen A."/>
            <person name="Na H."/>
            <person name="Yan M."/>
            <person name="Ng V."/>
            <person name="Grigoriev I.V."/>
            <person name="Spatafora J.W."/>
            <person name="Barlow D."/>
            <person name="Biffinger J."/>
            <person name="Kelley-Loughnane N."/>
            <person name="Varaljay V.A."/>
            <person name="Crookes-Goodson W.J."/>
        </authorList>
    </citation>
    <scope>NUCLEOTIDE SEQUENCE</scope>
    <source>
        <strain evidence="3">5307AH</strain>
    </source>
</reference>